<proteinExistence type="predicted"/>
<evidence type="ECO:0000313" key="1">
    <source>
        <dbReference type="EMBL" id="KAI5657580.1"/>
    </source>
</evidence>
<dbReference type="EMBL" id="CM044706">
    <property type="protein sequence ID" value="KAI5657580.1"/>
    <property type="molecule type" value="Genomic_DNA"/>
</dbReference>
<name>A0ACC0A9L0_CATRO</name>
<evidence type="ECO:0000313" key="2">
    <source>
        <dbReference type="Proteomes" id="UP001060085"/>
    </source>
</evidence>
<protein>
    <submittedName>
        <fullName evidence="1">Uncharacterized protein</fullName>
    </submittedName>
</protein>
<reference evidence="2" key="1">
    <citation type="journal article" date="2023" name="Nat. Plants">
        <title>Single-cell RNA sequencing provides a high-resolution roadmap for understanding the multicellular compartmentation of specialized metabolism.</title>
        <authorList>
            <person name="Sun S."/>
            <person name="Shen X."/>
            <person name="Li Y."/>
            <person name="Li Y."/>
            <person name="Wang S."/>
            <person name="Li R."/>
            <person name="Zhang H."/>
            <person name="Shen G."/>
            <person name="Guo B."/>
            <person name="Wei J."/>
            <person name="Xu J."/>
            <person name="St-Pierre B."/>
            <person name="Chen S."/>
            <person name="Sun C."/>
        </authorList>
    </citation>
    <scope>NUCLEOTIDE SEQUENCE [LARGE SCALE GENOMIC DNA]</scope>
</reference>
<sequence>MKENQGEAEEESTAVEQLESSRWIPSSRKRIKKPRNTKVTHENSSPLNKVIPLPTNVETPNSTSPLTIDGILATGSCSSIPSDAFPIFETGGCSTPFRVGTPLRVQADETLENVVEPLDHLDTLNKYFGFGYFPIIEVEQEKLCDAIKALHLVTSEFVTPEHREICQKIIKKLSRSSANLCEINDKASRVAGKIDETSSVITEQASAIVEKHIPAKVADNTPIQTLEANELSFPTVARTALILGELPSSILGKHVLTYEETLQNSPTLEELSSIVVGKHAVKTEDNSQNSLTVVEVMPIIARQQSVTAKDTPLNSATVAEKSISTEAEHVVEKPTSIEAKNVDSITSLSNMQIASVVANINSSYTSAEQDSPIFGVPSVEEKHLGQSLYTHLGYFSSKS</sequence>
<comment type="caution">
    <text evidence="1">The sequence shown here is derived from an EMBL/GenBank/DDBJ whole genome shotgun (WGS) entry which is preliminary data.</text>
</comment>
<gene>
    <name evidence="1" type="ORF">M9H77_26373</name>
</gene>
<dbReference type="Proteomes" id="UP001060085">
    <property type="component" value="Linkage Group LG06"/>
</dbReference>
<organism evidence="1 2">
    <name type="scientific">Catharanthus roseus</name>
    <name type="common">Madagascar periwinkle</name>
    <name type="synonym">Vinca rosea</name>
    <dbReference type="NCBI Taxonomy" id="4058"/>
    <lineage>
        <taxon>Eukaryota</taxon>
        <taxon>Viridiplantae</taxon>
        <taxon>Streptophyta</taxon>
        <taxon>Embryophyta</taxon>
        <taxon>Tracheophyta</taxon>
        <taxon>Spermatophyta</taxon>
        <taxon>Magnoliopsida</taxon>
        <taxon>eudicotyledons</taxon>
        <taxon>Gunneridae</taxon>
        <taxon>Pentapetalae</taxon>
        <taxon>asterids</taxon>
        <taxon>lamiids</taxon>
        <taxon>Gentianales</taxon>
        <taxon>Apocynaceae</taxon>
        <taxon>Rauvolfioideae</taxon>
        <taxon>Vinceae</taxon>
        <taxon>Catharanthinae</taxon>
        <taxon>Catharanthus</taxon>
    </lineage>
</organism>
<keyword evidence="2" id="KW-1185">Reference proteome</keyword>
<accession>A0ACC0A9L0</accession>